<dbReference type="Pfam" id="PF00097">
    <property type="entry name" value="zf-C3HC4"/>
    <property type="match status" value="1"/>
</dbReference>
<comment type="pathway">
    <text evidence="3 14">Protein modification; protein ubiquitination.</text>
</comment>
<comment type="subcellular location">
    <subcellularLocation>
        <location evidence="2 14">Nucleus</location>
    </subcellularLocation>
</comment>
<dbReference type="GeneID" id="5739640"/>
<feature type="transmembrane region" description="Helical" evidence="15">
    <location>
        <begin position="156"/>
        <end position="176"/>
    </location>
</feature>
<protein>
    <recommendedName>
        <fullName evidence="14">E3 ubiquitin protein ligase</fullName>
        <ecNumber evidence="14">2.3.2.27</ecNumber>
    </recommendedName>
</protein>
<keyword evidence="5 14" id="KW-0808">Transferase</keyword>
<keyword evidence="15" id="KW-1133">Transmembrane helix</keyword>
<feature type="transmembrane region" description="Helical" evidence="15">
    <location>
        <begin position="100"/>
        <end position="119"/>
    </location>
</feature>
<accession>A9BKD0</accession>
<evidence type="ECO:0000256" key="15">
    <source>
        <dbReference type="SAM" id="Phobius"/>
    </source>
</evidence>
<name>A9BKD0_HEMAN</name>
<gene>
    <name evidence="17" type="ORF">HAN_1g123</name>
</gene>
<dbReference type="AlphaFoldDB" id="A9BKD0"/>
<dbReference type="UniPathway" id="UPA00143"/>
<evidence type="ECO:0000256" key="1">
    <source>
        <dbReference type="ARBA" id="ARBA00000900"/>
    </source>
</evidence>
<feature type="domain" description="RING-type" evidence="16">
    <location>
        <begin position="538"/>
        <end position="577"/>
    </location>
</feature>
<dbReference type="RefSeq" id="XP_001712288.1">
    <property type="nucleotide sequence ID" value="XM_001712236.1"/>
</dbReference>
<dbReference type="InterPro" id="IPR013956">
    <property type="entry name" value="E3_ubiquit_lig_Bre1"/>
</dbReference>
<dbReference type="PANTHER" id="PTHR23163:SF0">
    <property type="entry name" value="E3 UBIQUITIN-PROTEIN LIGASE BRE1"/>
    <property type="match status" value="1"/>
</dbReference>
<dbReference type="EC" id="2.3.2.27" evidence="14"/>
<evidence type="ECO:0000256" key="14">
    <source>
        <dbReference type="RuleBase" id="RU365038"/>
    </source>
</evidence>
<evidence type="ECO:0000256" key="8">
    <source>
        <dbReference type="ARBA" id="ARBA00022786"/>
    </source>
</evidence>
<evidence type="ECO:0000256" key="11">
    <source>
        <dbReference type="ARBA" id="ARBA00023054"/>
    </source>
</evidence>
<evidence type="ECO:0000313" key="17">
    <source>
        <dbReference type="EMBL" id="ABW97963.1"/>
    </source>
</evidence>
<evidence type="ECO:0000256" key="13">
    <source>
        <dbReference type="PROSITE-ProRule" id="PRU00175"/>
    </source>
</evidence>
<evidence type="ECO:0000256" key="7">
    <source>
        <dbReference type="ARBA" id="ARBA00022771"/>
    </source>
</evidence>
<dbReference type="GO" id="GO:0061630">
    <property type="term" value="F:ubiquitin protein ligase activity"/>
    <property type="evidence" value="ECO:0007669"/>
    <property type="project" value="UniProtKB-EC"/>
</dbReference>
<dbReference type="GO" id="GO:0005634">
    <property type="term" value="C:nucleus"/>
    <property type="evidence" value="ECO:0007669"/>
    <property type="project" value="UniProtKB-SubCell"/>
</dbReference>
<evidence type="ECO:0000256" key="4">
    <source>
        <dbReference type="ARBA" id="ARBA00005555"/>
    </source>
</evidence>
<dbReference type="GO" id="GO:0016567">
    <property type="term" value="P:protein ubiquitination"/>
    <property type="evidence" value="ECO:0007669"/>
    <property type="project" value="UniProtKB-UniRule"/>
</dbReference>
<keyword evidence="15" id="KW-0472">Membrane</keyword>
<comment type="similarity">
    <text evidence="4 14">Belongs to the BRE1 family.</text>
</comment>
<keyword evidence="9 14" id="KW-0862">Zinc</keyword>
<evidence type="ECO:0000256" key="2">
    <source>
        <dbReference type="ARBA" id="ARBA00004123"/>
    </source>
</evidence>
<keyword evidence="6 14" id="KW-0479">Metal-binding</keyword>
<keyword evidence="12 14" id="KW-0539">Nucleus</keyword>
<evidence type="ECO:0000256" key="10">
    <source>
        <dbReference type="ARBA" id="ARBA00022853"/>
    </source>
</evidence>
<keyword evidence="11 14" id="KW-0175">Coiled coil</keyword>
<dbReference type="GO" id="GO:0006325">
    <property type="term" value="P:chromatin organization"/>
    <property type="evidence" value="ECO:0007669"/>
    <property type="project" value="UniProtKB-KW"/>
</dbReference>
<evidence type="ECO:0000313" key="18">
    <source>
        <dbReference type="Proteomes" id="UP000243127"/>
    </source>
</evidence>
<evidence type="ECO:0000256" key="6">
    <source>
        <dbReference type="ARBA" id="ARBA00022723"/>
    </source>
</evidence>
<feature type="transmembrane region" description="Helical" evidence="15">
    <location>
        <begin position="321"/>
        <end position="342"/>
    </location>
</feature>
<proteinExistence type="inferred from homology"/>
<dbReference type="SUPFAM" id="SSF57850">
    <property type="entry name" value="RING/U-box"/>
    <property type="match status" value="1"/>
</dbReference>
<dbReference type="GO" id="GO:0008270">
    <property type="term" value="F:zinc ion binding"/>
    <property type="evidence" value="ECO:0007669"/>
    <property type="project" value="UniProtKB-KW"/>
</dbReference>
<keyword evidence="10 14" id="KW-0156">Chromatin regulator</keyword>
<evidence type="ECO:0000256" key="3">
    <source>
        <dbReference type="ARBA" id="ARBA00004906"/>
    </source>
</evidence>
<reference evidence="17 18" key="1">
    <citation type="journal article" date="2007" name="Proc. Natl. Acad. Sci. U.S.A.">
        <title>Nucleomorph genome of Hemiselmis andersenii reveals complete intron loss and compaction as a driver of protein structure and function.</title>
        <authorList>
            <person name="Lane C.E."/>
            <person name="van den Heuvel K."/>
            <person name="Kozera C."/>
            <person name="Curtis B.A."/>
            <person name="Parsons B.J."/>
            <person name="Bowman S."/>
            <person name="Archibald J.M."/>
        </authorList>
    </citation>
    <scope>NUCLEOTIDE SEQUENCE [LARGE SCALE GENOMIC DNA]</scope>
    <source>
        <strain evidence="17 18">CCMP644</strain>
    </source>
</reference>
<geneLocation type="nucleomorph" evidence="17"/>
<keyword evidence="17" id="KW-0542">Nucleomorph</keyword>
<dbReference type="PROSITE" id="PS50089">
    <property type="entry name" value="ZF_RING_2"/>
    <property type="match status" value="1"/>
</dbReference>
<keyword evidence="7 13" id="KW-0863">Zinc-finger</keyword>
<dbReference type="GO" id="GO:0033503">
    <property type="term" value="C:HULC complex"/>
    <property type="evidence" value="ECO:0007669"/>
    <property type="project" value="TreeGrafter"/>
</dbReference>
<feature type="transmembrane region" description="Helical" evidence="15">
    <location>
        <begin position="51"/>
        <end position="70"/>
    </location>
</feature>
<evidence type="ECO:0000256" key="12">
    <source>
        <dbReference type="ARBA" id="ARBA00023242"/>
    </source>
</evidence>
<dbReference type="Proteomes" id="UP000243127">
    <property type="component" value="Nucleomorph 1"/>
</dbReference>
<dbReference type="Gene3D" id="3.30.40.10">
    <property type="entry name" value="Zinc/RING finger domain, C3HC4 (zinc finger)"/>
    <property type="match status" value="1"/>
</dbReference>
<sequence length="591" mass="72195">MKNYSISFEKISSHFFLFLCTKFTRHFLDNALFARYLSKEMKKTKILNKKYSIILQGFFGFFLIINKVNLKRINSAFEKKTQKNFSNKKNNFFETKFPNFFERILLNFGFLSFLDFLLYDHKFIIKEKFFYRKVFSLLFLKYEKFLINKKIHKKFFFYYTNFVYFNQMLKLFYHFIYDKKKKNETGVIKGFLEEEFSSQINWNKFMERKDLNFLKKISKTRFKKLQNFYINRNCRKDHNKICQKINILQKIFFFLNFNSKKCFFHFIPCIKKNKNLNQIEELFEPKIIFRKKLIKMKKITENICKKNVFPKIKLGRIKNLFFNWFFVLKTILKFFFLDFFLLNRFREKRKTQNENSIFEKKENKIDSLPGKFINNFNPDLFAFFYESVKKNFFFLKVLVLVFREKIDFFRGKKSQKIIFNKLDLNFKIISVLYILKKNCSRSERKQKKLFFLIFSNLKKMVFVSSLFEKIIKQQNYFLQKEETVLKEKGKELINSKKEKTIRIKVIQKKLLSFKKKLNCLKWVKNDQITDILRKKINCPIKKFLPKEVALINCGHLFSSSCIKDLLTSRNRKCPLCRKNFGPQDIKPVFLN</sequence>
<evidence type="ECO:0000259" key="16">
    <source>
        <dbReference type="PROSITE" id="PS50089"/>
    </source>
</evidence>
<dbReference type="InterPro" id="IPR018957">
    <property type="entry name" value="Znf_C3HC4_RING-type"/>
</dbReference>
<keyword evidence="8 14" id="KW-0833">Ubl conjugation pathway</keyword>
<organism evidence="17 18">
    <name type="scientific">Hemiselmis andersenii</name>
    <name type="common">Cryptophyte alga</name>
    <dbReference type="NCBI Taxonomy" id="464988"/>
    <lineage>
        <taxon>Eukaryota</taxon>
        <taxon>Cryptophyceae</taxon>
        <taxon>Cryptomonadales</taxon>
        <taxon>Hemiselmidaceae</taxon>
        <taxon>Hemiselmis</taxon>
    </lineage>
</organism>
<keyword evidence="15" id="KW-0812">Transmembrane</keyword>
<dbReference type="EMBL" id="CP000881">
    <property type="protein sequence ID" value="ABW97963.1"/>
    <property type="molecule type" value="Genomic_DNA"/>
</dbReference>
<evidence type="ECO:0000256" key="5">
    <source>
        <dbReference type="ARBA" id="ARBA00022679"/>
    </source>
</evidence>
<dbReference type="InterPro" id="IPR001841">
    <property type="entry name" value="Znf_RING"/>
</dbReference>
<comment type="catalytic activity">
    <reaction evidence="1 14">
        <text>S-ubiquitinyl-[E2 ubiquitin-conjugating enzyme]-L-cysteine + [acceptor protein]-L-lysine = [E2 ubiquitin-conjugating enzyme]-L-cysteine + N(6)-ubiquitinyl-[acceptor protein]-L-lysine.</text>
        <dbReference type="EC" id="2.3.2.27"/>
    </reaction>
</comment>
<dbReference type="InterPro" id="IPR013083">
    <property type="entry name" value="Znf_RING/FYVE/PHD"/>
</dbReference>
<dbReference type="PANTHER" id="PTHR23163">
    <property type="entry name" value="RING FINGER PROTEIN-RELATED"/>
    <property type="match status" value="1"/>
</dbReference>
<evidence type="ECO:0000256" key="9">
    <source>
        <dbReference type="ARBA" id="ARBA00022833"/>
    </source>
</evidence>